<evidence type="ECO:0000256" key="5">
    <source>
        <dbReference type="ARBA" id="ARBA00022537"/>
    </source>
</evidence>
<evidence type="ECO:0000259" key="13">
    <source>
        <dbReference type="Pfam" id="PF01693"/>
    </source>
</evidence>
<dbReference type="InterPro" id="IPR011320">
    <property type="entry name" value="RNase_H1_N"/>
</dbReference>
<dbReference type="SMART" id="SM00248">
    <property type="entry name" value="ANK"/>
    <property type="match status" value="2"/>
</dbReference>
<keyword evidence="10" id="KW-0472">Membrane</keyword>
<organism evidence="15 16">
    <name type="scientific">Amblyomma americanum</name>
    <name type="common">Lone star tick</name>
    <dbReference type="NCBI Taxonomy" id="6943"/>
    <lineage>
        <taxon>Eukaryota</taxon>
        <taxon>Metazoa</taxon>
        <taxon>Ecdysozoa</taxon>
        <taxon>Arthropoda</taxon>
        <taxon>Chelicerata</taxon>
        <taxon>Arachnida</taxon>
        <taxon>Acari</taxon>
        <taxon>Parasitiformes</taxon>
        <taxon>Ixodida</taxon>
        <taxon>Ixodoidea</taxon>
        <taxon>Ixodidae</taxon>
        <taxon>Amblyomminae</taxon>
        <taxon>Amblyomma</taxon>
    </lineage>
</organism>
<keyword evidence="8" id="KW-0528">Neurotoxin</keyword>
<dbReference type="Proteomes" id="UP001321473">
    <property type="component" value="Unassembled WGS sequence"/>
</dbReference>
<dbReference type="PANTHER" id="PTHR12349">
    <property type="entry name" value="ANKYRIN REPEAT AND LEM DOMAIN-CONTAINING PROTEIN 2"/>
    <property type="match status" value="1"/>
</dbReference>
<dbReference type="GO" id="GO:0006887">
    <property type="term" value="P:exocytosis"/>
    <property type="evidence" value="ECO:0007669"/>
    <property type="project" value="UniProtKB-KW"/>
</dbReference>
<feature type="domain" description="ANKLE2 third alpha/beta" evidence="14">
    <location>
        <begin position="300"/>
        <end position="408"/>
    </location>
</feature>
<comment type="caution">
    <text evidence="15">The sequence shown here is derived from an EMBL/GenBank/DDBJ whole genome shotgun (WGS) entry which is preliminary data.</text>
</comment>
<proteinExistence type="inferred from homology"/>
<dbReference type="GO" id="GO:0044231">
    <property type="term" value="C:host cell presynaptic membrane"/>
    <property type="evidence" value="ECO:0007669"/>
    <property type="project" value="UniProtKB-KW"/>
</dbReference>
<dbReference type="EMBL" id="JARKHS020000540">
    <property type="protein sequence ID" value="KAK8788716.1"/>
    <property type="molecule type" value="Genomic_DNA"/>
</dbReference>
<dbReference type="GO" id="GO:0051301">
    <property type="term" value="P:cell division"/>
    <property type="evidence" value="ECO:0007669"/>
    <property type="project" value="UniProtKB-KW"/>
</dbReference>
<evidence type="ECO:0000256" key="6">
    <source>
        <dbReference type="ARBA" id="ARBA00022618"/>
    </source>
</evidence>
<evidence type="ECO:0000256" key="1">
    <source>
        <dbReference type="ARBA" id="ARBA00004175"/>
    </source>
</evidence>
<evidence type="ECO:0008006" key="17">
    <source>
        <dbReference type="Google" id="ProtNLM"/>
    </source>
</evidence>
<evidence type="ECO:0000256" key="4">
    <source>
        <dbReference type="ARBA" id="ARBA00022483"/>
    </source>
</evidence>
<keyword evidence="4" id="KW-0268">Exocytosis</keyword>
<feature type="compositionally biased region" description="Low complexity" evidence="12">
    <location>
        <begin position="736"/>
        <end position="750"/>
    </location>
</feature>
<dbReference type="PANTHER" id="PTHR12349:SF4">
    <property type="entry name" value="ANKYRIN REPEAT AND LEM DOMAIN-CONTAINING PROTEIN 2"/>
    <property type="match status" value="1"/>
</dbReference>
<dbReference type="SUPFAM" id="SSF48403">
    <property type="entry name" value="Ankyrin repeat"/>
    <property type="match status" value="1"/>
</dbReference>
<dbReference type="InterPro" id="IPR036770">
    <property type="entry name" value="Ankyrin_rpt-contain_sf"/>
</dbReference>
<keyword evidence="8" id="KW-0638">Presynaptic neurotoxin</keyword>
<reference evidence="15 16" key="1">
    <citation type="journal article" date="2023" name="Arcadia Sci">
        <title>De novo assembly of a long-read Amblyomma americanum tick genome.</title>
        <authorList>
            <person name="Chou S."/>
            <person name="Poskanzer K.E."/>
            <person name="Rollins M."/>
            <person name="Thuy-Boun P.S."/>
        </authorList>
    </citation>
    <scope>NUCLEOTIDE SEQUENCE [LARGE SCALE GENOMIC DNA]</scope>
    <source>
        <strain evidence="15">F_SG_1</strain>
        <tissue evidence="15">Salivary glands</tissue>
    </source>
</reference>
<feature type="region of interest" description="Disordered" evidence="12">
    <location>
        <begin position="736"/>
        <end position="756"/>
    </location>
</feature>
<evidence type="ECO:0000256" key="10">
    <source>
        <dbReference type="ARBA" id="ARBA00023298"/>
    </source>
</evidence>
<evidence type="ECO:0000313" key="15">
    <source>
        <dbReference type="EMBL" id="KAK8788716.1"/>
    </source>
</evidence>
<feature type="region of interest" description="Disordered" evidence="12">
    <location>
        <begin position="613"/>
        <end position="644"/>
    </location>
</feature>
<dbReference type="GO" id="GO:0031468">
    <property type="term" value="P:nuclear membrane reassembly"/>
    <property type="evidence" value="ECO:0007669"/>
    <property type="project" value="UniProtKB-ARBA"/>
</dbReference>
<dbReference type="GO" id="GO:0007399">
    <property type="term" value="P:nervous system development"/>
    <property type="evidence" value="ECO:0007669"/>
    <property type="project" value="UniProtKB-ARBA"/>
</dbReference>
<dbReference type="GO" id="GO:0051721">
    <property type="term" value="F:protein phosphatase 2A binding"/>
    <property type="evidence" value="ECO:0007669"/>
    <property type="project" value="TreeGrafter"/>
</dbReference>
<dbReference type="InterPro" id="IPR056237">
    <property type="entry name" value="ANKLE2_3rd"/>
</dbReference>
<evidence type="ECO:0000256" key="7">
    <source>
        <dbReference type="ARBA" id="ARBA00022824"/>
    </source>
</evidence>
<comment type="similarity">
    <text evidence="3">Belongs to the ANKLE2 family.</text>
</comment>
<evidence type="ECO:0000256" key="2">
    <source>
        <dbReference type="ARBA" id="ARBA00004240"/>
    </source>
</evidence>
<keyword evidence="10" id="KW-1053">Target membrane</keyword>
<dbReference type="FunFam" id="1.25.40.20:FF:000072">
    <property type="entry name" value="Ankyrin repeat and LEM domain containing 2"/>
    <property type="match status" value="1"/>
</dbReference>
<gene>
    <name evidence="15" type="ORF">V5799_021508</name>
</gene>
<keyword evidence="16" id="KW-1185">Reference proteome</keyword>
<dbReference type="InterPro" id="IPR002110">
    <property type="entry name" value="Ankyrin_rpt"/>
</dbReference>
<dbReference type="Pfam" id="PF01693">
    <property type="entry name" value="Cauli_VI"/>
    <property type="match status" value="1"/>
</dbReference>
<dbReference type="Pfam" id="PF00023">
    <property type="entry name" value="Ank"/>
    <property type="match status" value="1"/>
</dbReference>
<evidence type="ECO:0000313" key="16">
    <source>
        <dbReference type="Proteomes" id="UP001321473"/>
    </source>
</evidence>
<dbReference type="Pfam" id="PF24567">
    <property type="entry name" value="ANKLE2_3rd"/>
    <property type="match status" value="1"/>
</dbReference>
<feature type="region of interest" description="Disordered" evidence="12">
    <location>
        <begin position="313"/>
        <end position="338"/>
    </location>
</feature>
<evidence type="ECO:0000256" key="3">
    <source>
        <dbReference type="ARBA" id="ARBA00007597"/>
    </source>
</evidence>
<keyword evidence="7" id="KW-0256">Endoplasmic reticulum</keyword>
<keyword evidence="8" id="KW-0800">Toxin</keyword>
<evidence type="ECO:0000256" key="9">
    <source>
        <dbReference type="ARBA" id="ARBA00023043"/>
    </source>
</evidence>
<dbReference type="Gene3D" id="1.25.40.20">
    <property type="entry name" value="Ankyrin repeat-containing domain"/>
    <property type="match status" value="1"/>
</dbReference>
<evidence type="ECO:0000256" key="11">
    <source>
        <dbReference type="ARBA" id="ARBA00023306"/>
    </source>
</evidence>
<keyword evidence="9" id="KW-0040">ANK repeat</keyword>
<keyword evidence="5" id="KW-1052">Target cell membrane</keyword>
<feature type="region of interest" description="Disordered" evidence="12">
    <location>
        <begin position="831"/>
        <end position="853"/>
    </location>
</feature>
<feature type="region of interest" description="Disordered" evidence="12">
    <location>
        <begin position="476"/>
        <end position="506"/>
    </location>
</feature>
<evidence type="ECO:0000256" key="12">
    <source>
        <dbReference type="SAM" id="MobiDB-lite"/>
    </source>
</evidence>
<evidence type="ECO:0000256" key="8">
    <source>
        <dbReference type="ARBA" id="ARBA00023028"/>
    </source>
</evidence>
<keyword evidence="11" id="KW-0131">Cell cycle</keyword>
<keyword evidence="6" id="KW-0132">Cell division</keyword>
<comment type="subcellular location">
    <subcellularLocation>
        <location evidence="2">Endoplasmic reticulum</location>
    </subcellularLocation>
    <subcellularLocation>
        <location evidence="1">Target cell membrane</location>
    </subcellularLocation>
</comment>
<protein>
    <recommendedName>
        <fullName evidence="17">Ankyrin repeat and LEM domain-containing protein 2</fullName>
    </recommendedName>
</protein>
<dbReference type="GO" id="GO:0005783">
    <property type="term" value="C:endoplasmic reticulum"/>
    <property type="evidence" value="ECO:0007669"/>
    <property type="project" value="UniProtKB-SubCell"/>
</dbReference>
<evidence type="ECO:0000259" key="14">
    <source>
        <dbReference type="Pfam" id="PF24567"/>
    </source>
</evidence>
<feature type="compositionally biased region" description="Basic residues" evidence="12">
    <location>
        <begin position="635"/>
        <end position="644"/>
    </location>
</feature>
<dbReference type="AlphaFoldDB" id="A0AAQ4FNQ7"/>
<dbReference type="GO" id="GO:0044218">
    <property type="term" value="C:other organism cell membrane"/>
    <property type="evidence" value="ECO:0007669"/>
    <property type="project" value="UniProtKB-KW"/>
</dbReference>
<name>A0AAQ4FNQ7_AMBAM</name>
<feature type="domain" description="Ribonuclease H1 N-terminal" evidence="13">
    <location>
        <begin position="65"/>
        <end position="96"/>
    </location>
</feature>
<accession>A0AAQ4FNQ7</accession>
<sequence>MGTTKEDEAGGGLTADGTATVAVASDQSPACKVNGTSREAAPVAYFGVALGTGMTLCDDDELPLVFVDRNLALRCVKKYRGARFKAFSSREEAAAFSIQPAVAPVETTDSSESTAAALVGEKSSNYRAPKSQDLVQLRKAIEAGDANFFRQNVWSNPRYLVGSGDTPTILQEGYRYNALHVSCAKGQPELVRLLLETLQDPHFLELLYPDDSSDVRTRRTAFLLDLYLNTPDKGRCETPLHFACKFGCFEAVELLVALPECDRSRLNKEGQTPQQIICDRLPSASAELRRRIDSLFEERVFVPVLRSEDNSMAPTIGEPFSPEASPMRGSPVTSPRDSSLSVMAAAGPMSPTEARSMYRQWKTPKRRSIGLKSPVPPMDNMRLADIEKGLECIGRGLAKEMRVPWSEYWPFLGCWCNLASPEGLEKLENHLRSRRSQVVSERWSLENSPAASDEQSLFSPISQLCEALGELRLDPPLEKSWGGGQDGHHLSAKLPRTPNGTTSLSKGPAWRPLCGGSNSAQGGPLAAQRLAKVLCDWALAHDTGPEPEADLALQLADQVLHELGRLERSQGKGQLWQLHPWLAREVHLLLQDSLEAAEREGLLRVLRAHLPHWAPSPPSTDDEDDGTEPSDAGRRYRQPSSRRRGRALKRHLQCVLRYLCALLDDGSADVEPFHCLCSQRTAGLETAFLRDCIGVRKVLVGNLLQPTSSRDSSLTAAVLNASQAQPVEEEEEEVFFTPPTSPCSSSGPSPQAHTPDEGPMFFIQGSQPSKVDLDVLRAIEPHLLEPNALDPLVYPCVHQWMQFVRSFPPETTSRWPSPSTTNLRHASRTVLFPDSPRSNGDSRLEGCRTPVREPPQLLRSRALQWNSPEHL</sequence>